<dbReference type="EMBL" id="CP041636">
    <property type="protein sequence ID" value="QDO96022.1"/>
    <property type="molecule type" value="Genomic_DNA"/>
</dbReference>
<dbReference type="InterPro" id="IPR036259">
    <property type="entry name" value="MFS_trans_sf"/>
</dbReference>
<feature type="transmembrane region" description="Helical" evidence="4">
    <location>
        <begin position="358"/>
        <end position="379"/>
    </location>
</feature>
<feature type="domain" description="Major facilitator superfamily (MFS) profile" evidence="5">
    <location>
        <begin position="7"/>
        <end position="383"/>
    </location>
</feature>
<accession>A0A516GWZ0</accession>
<feature type="transmembrane region" description="Helical" evidence="4">
    <location>
        <begin position="268"/>
        <end position="287"/>
    </location>
</feature>
<dbReference type="KEGG" id="fer:FNB15_01445"/>
<dbReference type="GO" id="GO:0005886">
    <property type="term" value="C:plasma membrane"/>
    <property type="evidence" value="ECO:0007669"/>
    <property type="project" value="TreeGrafter"/>
</dbReference>
<keyword evidence="2 4" id="KW-1133">Transmembrane helix</keyword>
<evidence type="ECO:0000259" key="5">
    <source>
        <dbReference type="PROSITE" id="PS50850"/>
    </source>
</evidence>
<feature type="transmembrane region" description="Helical" evidence="4">
    <location>
        <begin position="102"/>
        <end position="123"/>
    </location>
</feature>
<dbReference type="InterPro" id="IPR010645">
    <property type="entry name" value="MFS_4"/>
</dbReference>
<feature type="transmembrane region" description="Helical" evidence="4">
    <location>
        <begin position="74"/>
        <end position="96"/>
    </location>
</feature>
<keyword evidence="7" id="KW-1185">Reference proteome</keyword>
<dbReference type="PROSITE" id="PS50850">
    <property type="entry name" value="MFS"/>
    <property type="match status" value="1"/>
</dbReference>
<evidence type="ECO:0000256" key="3">
    <source>
        <dbReference type="ARBA" id="ARBA00023136"/>
    </source>
</evidence>
<name>A0A516GWZ0_9PROT</name>
<dbReference type="Pfam" id="PF06779">
    <property type="entry name" value="MFS_4"/>
    <property type="match status" value="1"/>
</dbReference>
<dbReference type="Gene3D" id="1.20.1250.20">
    <property type="entry name" value="MFS general substrate transporter like domains"/>
    <property type="match status" value="1"/>
</dbReference>
<feature type="transmembrane region" description="Helical" evidence="4">
    <location>
        <begin position="240"/>
        <end position="261"/>
    </location>
</feature>
<dbReference type="GO" id="GO:0022857">
    <property type="term" value="F:transmembrane transporter activity"/>
    <property type="evidence" value="ECO:0007669"/>
    <property type="project" value="InterPro"/>
</dbReference>
<dbReference type="Proteomes" id="UP000317496">
    <property type="component" value="Chromosome"/>
</dbReference>
<feature type="transmembrane region" description="Helical" evidence="4">
    <location>
        <begin position="47"/>
        <end position="67"/>
    </location>
</feature>
<reference evidence="6 7" key="1">
    <citation type="submission" date="2019-07" db="EMBL/GenBank/DDBJ databases">
        <title>Genome sequencing for Ferrovibrio sp. K5.</title>
        <authorList>
            <person name="Park S.-J."/>
        </authorList>
    </citation>
    <scope>NUCLEOTIDE SEQUENCE [LARGE SCALE GENOMIC DNA]</scope>
    <source>
        <strain evidence="6 7">K5</strain>
    </source>
</reference>
<sequence length="383" mass="39586">MISPAIRNALAGLGALLLGLGIGRFGYTPLMPVLIEQGWLSVGDAGYLGATNLFGYVLGSLLAATLARQIPVPLLTRISMVTVAISLVACALPWGFIWFAPWRFLAGFTGGLLMVGAIPLVLSRAPLNQRGRANGIIFTGVGSGIIVSGALVPALAGFGPSAIWAGMGLLALLIAALTWKQWDGDAALPPPPAEAAPARVFTLPIALLLAAYTIDSAGFIPHTVFLADYVARGLERGVAAGGLTWVLFGIGALCGPLLVGFAAEWFGFYRSIIGVLAIKSAAIAIPLMSQHPVALGISAVTVGAMTPGISALASGRVAELVGFGAHRKVWGWLTAGFAGASAGVGYFFSWLFDQTHSYNLLFALGASGIFIAMLLTIFVRKPS</sequence>
<dbReference type="SUPFAM" id="SSF103473">
    <property type="entry name" value="MFS general substrate transporter"/>
    <property type="match status" value="1"/>
</dbReference>
<feature type="transmembrane region" description="Helical" evidence="4">
    <location>
        <begin position="329"/>
        <end position="352"/>
    </location>
</feature>
<feature type="transmembrane region" description="Helical" evidence="4">
    <location>
        <begin position="200"/>
        <end position="220"/>
    </location>
</feature>
<feature type="transmembrane region" description="Helical" evidence="4">
    <location>
        <begin position="135"/>
        <end position="156"/>
    </location>
</feature>
<evidence type="ECO:0000313" key="7">
    <source>
        <dbReference type="Proteomes" id="UP000317496"/>
    </source>
</evidence>
<evidence type="ECO:0000256" key="1">
    <source>
        <dbReference type="ARBA" id="ARBA00022692"/>
    </source>
</evidence>
<gene>
    <name evidence="6" type="ORF">FNB15_01445</name>
</gene>
<feature type="transmembrane region" description="Helical" evidence="4">
    <location>
        <begin position="293"/>
        <end position="317"/>
    </location>
</feature>
<dbReference type="PANTHER" id="PTHR23537:SF1">
    <property type="entry name" value="SUGAR TRANSPORTER"/>
    <property type="match status" value="1"/>
</dbReference>
<protein>
    <submittedName>
        <fullName evidence="6">YbfB/YjiJ family MFS transporter</fullName>
    </submittedName>
</protein>
<dbReference type="RefSeq" id="WP_144067003.1">
    <property type="nucleotide sequence ID" value="NZ_CP041636.1"/>
</dbReference>
<evidence type="ECO:0000313" key="6">
    <source>
        <dbReference type="EMBL" id="QDO96022.1"/>
    </source>
</evidence>
<proteinExistence type="predicted"/>
<keyword evidence="1 4" id="KW-0812">Transmembrane</keyword>
<feature type="transmembrane region" description="Helical" evidence="4">
    <location>
        <begin position="162"/>
        <end position="179"/>
    </location>
</feature>
<evidence type="ECO:0000256" key="4">
    <source>
        <dbReference type="SAM" id="Phobius"/>
    </source>
</evidence>
<dbReference type="OrthoDB" id="9797953at2"/>
<organism evidence="6 7">
    <name type="scientific">Ferrovibrio terrae</name>
    <dbReference type="NCBI Taxonomy" id="2594003"/>
    <lineage>
        <taxon>Bacteria</taxon>
        <taxon>Pseudomonadati</taxon>
        <taxon>Pseudomonadota</taxon>
        <taxon>Alphaproteobacteria</taxon>
        <taxon>Rhodospirillales</taxon>
        <taxon>Rhodospirillaceae</taxon>
        <taxon>Ferrovibrio</taxon>
    </lineage>
</organism>
<evidence type="ECO:0000256" key="2">
    <source>
        <dbReference type="ARBA" id="ARBA00022989"/>
    </source>
</evidence>
<dbReference type="InterPro" id="IPR020846">
    <property type="entry name" value="MFS_dom"/>
</dbReference>
<dbReference type="AlphaFoldDB" id="A0A516GWZ0"/>
<dbReference type="PANTHER" id="PTHR23537">
    <property type="match status" value="1"/>
</dbReference>
<keyword evidence="3 4" id="KW-0472">Membrane</keyword>